<dbReference type="InterPro" id="IPR000836">
    <property type="entry name" value="PRTase_dom"/>
</dbReference>
<dbReference type="GO" id="GO:0004588">
    <property type="term" value="F:orotate phosphoribosyltransferase activity"/>
    <property type="evidence" value="ECO:0007669"/>
    <property type="project" value="UniProtKB-UniRule"/>
</dbReference>
<dbReference type="PANTHER" id="PTHR19278:SF9">
    <property type="entry name" value="URIDINE 5'-MONOPHOSPHATE SYNTHASE"/>
    <property type="match status" value="1"/>
</dbReference>
<dbReference type="InterPro" id="IPR004467">
    <property type="entry name" value="Or_phspho_trans_dom"/>
</dbReference>
<evidence type="ECO:0000313" key="9">
    <source>
        <dbReference type="Proteomes" id="UP000199452"/>
    </source>
</evidence>
<comment type="caution">
    <text evidence="6">Lacks conserved residue(s) required for the propagation of feature annotation.</text>
</comment>
<keyword evidence="4 6" id="KW-0808">Transferase</keyword>
<feature type="domain" description="Phosphoribosyltransferase" evidence="7">
    <location>
        <begin position="69"/>
        <end position="153"/>
    </location>
</feature>
<dbReference type="NCBIfam" id="TIGR00336">
    <property type="entry name" value="pyrE"/>
    <property type="match status" value="1"/>
</dbReference>
<feature type="binding site" evidence="6">
    <location>
        <position position="103"/>
    </location>
    <ligand>
        <name>5-phospho-alpha-D-ribose 1-diphosphate</name>
        <dbReference type="ChEBI" id="CHEBI:58017"/>
        <note>ligand shared between dimeric partners</note>
    </ligand>
</feature>
<reference evidence="8 9" key="1">
    <citation type="submission" date="2016-09" db="EMBL/GenBank/DDBJ databases">
        <authorList>
            <person name="Capua I."/>
            <person name="De Benedictis P."/>
            <person name="Joannis T."/>
            <person name="Lombin L.H."/>
            <person name="Cattoli G."/>
        </authorList>
    </citation>
    <scope>NUCLEOTIDE SEQUENCE [LARGE SCALE GENOMIC DNA]</scope>
    <source>
        <strain evidence="8 9">A7P-90m</strain>
    </source>
</reference>
<dbReference type="GO" id="GO:0044205">
    <property type="term" value="P:'de novo' UMP biosynthetic process"/>
    <property type="evidence" value="ECO:0007669"/>
    <property type="project" value="UniProtKB-UniRule"/>
</dbReference>
<keyword evidence="6" id="KW-0460">Magnesium</keyword>
<feature type="binding site" description="in other chain" evidence="6">
    <location>
        <begin position="123"/>
        <end position="131"/>
    </location>
    <ligand>
        <name>5-phospho-alpha-D-ribose 1-diphosphate</name>
        <dbReference type="ChEBI" id="CHEBI:58017"/>
        <note>ligand shared between dimeric partners</note>
    </ligand>
</feature>
<evidence type="ECO:0000313" key="8">
    <source>
        <dbReference type="EMBL" id="SDC41219.1"/>
    </source>
</evidence>
<dbReference type="STRING" id="1640674.SAMN05216323_103032"/>
<comment type="subunit">
    <text evidence="6">Homodimer.</text>
</comment>
<dbReference type="Proteomes" id="UP000199452">
    <property type="component" value="Unassembled WGS sequence"/>
</dbReference>
<evidence type="ECO:0000256" key="5">
    <source>
        <dbReference type="ARBA" id="ARBA00022975"/>
    </source>
</evidence>
<dbReference type="UniPathway" id="UPA00070">
    <property type="reaction ID" value="UER00119"/>
</dbReference>
<dbReference type="RefSeq" id="WP_092438219.1">
    <property type="nucleotide sequence ID" value="NZ_FMYP01000030.1"/>
</dbReference>
<comment type="catalytic activity">
    <reaction evidence="6">
        <text>orotidine 5'-phosphate + diphosphate = orotate + 5-phospho-alpha-D-ribose 1-diphosphate</text>
        <dbReference type="Rhea" id="RHEA:10380"/>
        <dbReference type="ChEBI" id="CHEBI:30839"/>
        <dbReference type="ChEBI" id="CHEBI:33019"/>
        <dbReference type="ChEBI" id="CHEBI:57538"/>
        <dbReference type="ChEBI" id="CHEBI:58017"/>
        <dbReference type="EC" id="2.4.2.10"/>
    </reaction>
</comment>
<comment type="pathway">
    <text evidence="1 6">Pyrimidine metabolism; UMP biosynthesis via de novo pathway; UMP from orotate: step 1/2.</text>
</comment>
<feature type="binding site" evidence="6">
    <location>
        <position position="97"/>
    </location>
    <ligand>
        <name>5-phospho-alpha-D-ribose 1-diphosphate</name>
        <dbReference type="ChEBI" id="CHEBI:58017"/>
        <note>ligand shared between dimeric partners</note>
    </ligand>
</feature>
<organism evidence="8 9">
    <name type="scientific">Williamwhitmania taraxaci</name>
    <dbReference type="NCBI Taxonomy" id="1640674"/>
    <lineage>
        <taxon>Bacteria</taxon>
        <taxon>Pseudomonadati</taxon>
        <taxon>Bacteroidota</taxon>
        <taxon>Bacteroidia</taxon>
        <taxon>Bacteroidales</taxon>
        <taxon>Williamwhitmaniaceae</taxon>
        <taxon>Williamwhitmania</taxon>
    </lineage>
</organism>
<dbReference type="EC" id="2.4.2.10" evidence="2 6"/>
<name>A0A1G6LD62_9BACT</name>
<evidence type="ECO:0000256" key="4">
    <source>
        <dbReference type="ARBA" id="ARBA00022679"/>
    </source>
</evidence>
<comment type="similarity">
    <text evidence="6">Belongs to the purine/pyrimidine phosphoribosyltransferase family. PyrE subfamily.</text>
</comment>
<evidence type="ECO:0000259" key="7">
    <source>
        <dbReference type="Pfam" id="PF00156"/>
    </source>
</evidence>
<feature type="binding site" evidence="6">
    <location>
        <position position="127"/>
    </location>
    <ligand>
        <name>orotate</name>
        <dbReference type="ChEBI" id="CHEBI:30839"/>
    </ligand>
</feature>
<evidence type="ECO:0000256" key="1">
    <source>
        <dbReference type="ARBA" id="ARBA00004889"/>
    </source>
</evidence>
<dbReference type="Gene3D" id="3.40.50.2020">
    <property type="match status" value="1"/>
</dbReference>
<accession>A0A1G6LD62</accession>
<sequence length="210" mass="22823">MKSIEKLIARELLQINAIKLNPANPFVWASGWNSPIYCDNRKTLAYPSVRGDIRNAFCKLLKEEFPTANAIAGVATGAIAHGVLVAEALDMPFSYVRSAPKGHGLTNLIEGEIKFGQKVVVIEDLISTGASSLAAVEALRNAGCDVLGMMAIFTYGFPQAQLAFEKAGCKLVTLSNYEVLIPEAIEMNYVDSASLETLGKWRNSPETWNK</sequence>
<dbReference type="HAMAP" id="MF_01208">
    <property type="entry name" value="PyrE"/>
    <property type="match status" value="1"/>
</dbReference>
<dbReference type="SUPFAM" id="SSF53271">
    <property type="entry name" value="PRTase-like"/>
    <property type="match status" value="1"/>
</dbReference>
<comment type="function">
    <text evidence="6">Catalyzes the transfer of a ribosyl phosphate group from 5-phosphoribose 1-diphosphate to orotate, leading to the formation of orotidine monophosphate (OMP).</text>
</comment>
<dbReference type="GO" id="GO:0019856">
    <property type="term" value="P:pyrimidine nucleobase biosynthetic process"/>
    <property type="evidence" value="ECO:0007669"/>
    <property type="project" value="TreeGrafter"/>
</dbReference>
<dbReference type="AlphaFoldDB" id="A0A1G6LD62"/>
<comment type="cofactor">
    <cofactor evidence="6">
        <name>Mg(2+)</name>
        <dbReference type="ChEBI" id="CHEBI:18420"/>
    </cofactor>
</comment>
<protein>
    <recommendedName>
        <fullName evidence="2 6">Orotate phosphoribosyltransferase</fullName>
        <shortName evidence="6">OPRT</shortName>
        <shortName evidence="6">OPRTase</shortName>
        <ecNumber evidence="2 6">2.4.2.10</ecNumber>
    </recommendedName>
</protein>
<evidence type="ECO:0000256" key="3">
    <source>
        <dbReference type="ARBA" id="ARBA00022676"/>
    </source>
</evidence>
<feature type="binding site" evidence="6">
    <location>
        <position position="101"/>
    </location>
    <ligand>
        <name>5-phospho-alpha-D-ribose 1-diphosphate</name>
        <dbReference type="ChEBI" id="CHEBI:58017"/>
        <note>ligand shared between dimeric partners</note>
    </ligand>
</feature>
<keyword evidence="9" id="KW-1185">Reference proteome</keyword>
<dbReference type="CDD" id="cd06223">
    <property type="entry name" value="PRTases_typeI"/>
    <property type="match status" value="1"/>
</dbReference>
<evidence type="ECO:0000256" key="2">
    <source>
        <dbReference type="ARBA" id="ARBA00011971"/>
    </source>
</evidence>
<dbReference type="EMBL" id="FMYP01000030">
    <property type="protein sequence ID" value="SDC41219.1"/>
    <property type="molecule type" value="Genomic_DNA"/>
</dbReference>
<dbReference type="InterPro" id="IPR029057">
    <property type="entry name" value="PRTase-like"/>
</dbReference>
<keyword evidence="3 6" id="KW-0328">Glycosyltransferase</keyword>
<proteinExistence type="inferred from homology"/>
<keyword evidence="5 6" id="KW-0665">Pyrimidine biosynthesis</keyword>
<dbReference type="Pfam" id="PF00156">
    <property type="entry name" value="Pribosyltran"/>
    <property type="match status" value="1"/>
</dbReference>
<gene>
    <name evidence="6" type="primary">pyrE</name>
    <name evidence="8" type="ORF">SAMN05216323_103032</name>
</gene>
<dbReference type="OrthoDB" id="9802134at2"/>
<dbReference type="GO" id="GO:0000287">
    <property type="term" value="F:magnesium ion binding"/>
    <property type="evidence" value="ECO:0007669"/>
    <property type="project" value="UniProtKB-UniRule"/>
</dbReference>
<evidence type="ECO:0000256" key="6">
    <source>
        <dbReference type="HAMAP-Rule" id="MF_01208"/>
    </source>
</evidence>
<dbReference type="PANTHER" id="PTHR19278">
    <property type="entry name" value="OROTATE PHOSPHORIBOSYLTRANSFERASE"/>
    <property type="match status" value="1"/>
</dbReference>
<dbReference type="InterPro" id="IPR023031">
    <property type="entry name" value="OPRT"/>
</dbReference>